<organism evidence="1 2">
    <name type="scientific">Carbonactinospora thermoautotrophica</name>
    <dbReference type="NCBI Taxonomy" id="1469144"/>
    <lineage>
        <taxon>Bacteria</taxon>
        <taxon>Bacillati</taxon>
        <taxon>Actinomycetota</taxon>
        <taxon>Actinomycetes</taxon>
        <taxon>Kitasatosporales</taxon>
        <taxon>Carbonactinosporaceae</taxon>
        <taxon>Carbonactinospora</taxon>
    </lineage>
</organism>
<protein>
    <submittedName>
        <fullName evidence="1">Uncharacterized protein</fullName>
    </submittedName>
</protein>
<dbReference type="AlphaFoldDB" id="A0A132MW75"/>
<sequence>MVRRRADSVRAGARRRRRAPAGLRERVAGVAERLVLAPVAGELARYREACAAFAAVRSG</sequence>
<keyword evidence="2" id="KW-1185">Reference proteome</keyword>
<proteinExistence type="predicted"/>
<evidence type="ECO:0000313" key="1">
    <source>
        <dbReference type="EMBL" id="KWX02064.1"/>
    </source>
</evidence>
<gene>
    <name evidence="1" type="ORF">LI90_3102</name>
</gene>
<comment type="caution">
    <text evidence="1">The sequence shown here is derived from an EMBL/GenBank/DDBJ whole genome shotgun (WGS) entry which is preliminary data.</text>
</comment>
<reference evidence="2" key="1">
    <citation type="submission" date="2015-04" db="EMBL/GenBank/DDBJ databases">
        <title>Physiological reanalysis, assessment of diazotrophy, and genome sequences of multiple isolates of Streptomyces thermoautotrophicus.</title>
        <authorList>
            <person name="MacKellar D.C."/>
            <person name="Lieber L."/>
            <person name="Norman J."/>
            <person name="Bolger A."/>
            <person name="Tobin C."/>
            <person name="Murray J.W."/>
            <person name="Chang R."/>
            <person name="Ford T."/>
            <person name="Nguyen P.Q."/>
            <person name="Woodward J."/>
            <person name="Permingeat H."/>
            <person name="Joshi N.S."/>
            <person name="Silver P.A."/>
            <person name="Usadel B."/>
            <person name="Rutherford A.W."/>
            <person name="Friesen M."/>
            <person name="Prell J."/>
        </authorList>
    </citation>
    <scope>NUCLEOTIDE SEQUENCE [LARGE SCALE GENOMIC DNA]</scope>
    <source>
        <strain evidence="2">H1</strain>
    </source>
</reference>
<accession>A0A132MW75</accession>
<dbReference type="Proteomes" id="UP000070188">
    <property type="component" value="Unassembled WGS sequence"/>
</dbReference>
<name>A0A132MW75_9ACTN</name>
<evidence type="ECO:0000313" key="2">
    <source>
        <dbReference type="Proteomes" id="UP000070188"/>
    </source>
</evidence>
<dbReference type="EMBL" id="LAXD01000001">
    <property type="protein sequence ID" value="KWX02064.1"/>
    <property type="molecule type" value="Genomic_DNA"/>
</dbReference>